<comment type="caution">
    <text evidence="3">The sequence shown here is derived from an EMBL/GenBank/DDBJ whole genome shotgun (WGS) entry which is preliminary data.</text>
</comment>
<feature type="chain" id="PRO_5007385001" evidence="2">
    <location>
        <begin position="23"/>
        <end position="169"/>
    </location>
</feature>
<dbReference type="VEuPathDB" id="MicrosporidiaDB:DI09_48p90"/>
<dbReference type="GeneID" id="25260118"/>
<gene>
    <name evidence="4" type="ORF">DI09_128p20</name>
    <name evidence="3" type="ORF">DI09_48p90</name>
</gene>
<dbReference type="RefSeq" id="XP_013237454.1">
    <property type="nucleotide sequence ID" value="XM_013382000.1"/>
</dbReference>
<sequence length="169" mass="19324">MIFKTILASSLLLSVLGQVCLADGSIHENSDPDTASACGSVAHAGKIKLGAKEREREDPRCPYRERRGCTGRGAKGYDQFDGPYGARDRDDFDGPYGARERDDFDGPYGARERDDFDGTYGARERGRFDIEAIRGYHDDPSRPDRDHHHDMESYDDPYRYRERDYGYYY</sequence>
<evidence type="ECO:0000313" key="5">
    <source>
        <dbReference type="Proteomes" id="UP000029725"/>
    </source>
</evidence>
<accession>A0A098VPQ2</accession>
<feature type="region of interest" description="Disordered" evidence="1">
    <location>
        <begin position="51"/>
        <end position="156"/>
    </location>
</feature>
<dbReference type="VEuPathDB" id="MicrosporidiaDB:DI09_128p20"/>
<keyword evidence="5" id="KW-1185">Reference proteome</keyword>
<evidence type="ECO:0000313" key="4">
    <source>
        <dbReference type="EMBL" id="KGG52887.1"/>
    </source>
</evidence>
<keyword evidence="2" id="KW-0732">Signal</keyword>
<evidence type="ECO:0000313" key="3">
    <source>
        <dbReference type="EMBL" id="KGG51003.1"/>
    </source>
</evidence>
<feature type="compositionally biased region" description="Basic and acidic residues" evidence="1">
    <location>
        <begin position="86"/>
        <end position="156"/>
    </location>
</feature>
<dbReference type="RefSeq" id="XP_013239323.1">
    <property type="nucleotide sequence ID" value="XM_013383869.1"/>
</dbReference>
<feature type="signal peptide" evidence="2">
    <location>
        <begin position="1"/>
        <end position="22"/>
    </location>
</feature>
<organism evidence="3 5">
    <name type="scientific">Mitosporidium daphniae</name>
    <dbReference type="NCBI Taxonomy" id="1485682"/>
    <lineage>
        <taxon>Eukaryota</taxon>
        <taxon>Fungi</taxon>
        <taxon>Fungi incertae sedis</taxon>
        <taxon>Microsporidia</taxon>
        <taxon>Mitosporidium</taxon>
    </lineage>
</organism>
<dbReference type="AlphaFoldDB" id="A0A098VPQ2"/>
<feature type="compositionally biased region" description="Basic and acidic residues" evidence="1">
    <location>
        <begin position="51"/>
        <end position="68"/>
    </location>
</feature>
<dbReference type="Proteomes" id="UP000029725">
    <property type="component" value="Unassembled WGS sequence"/>
</dbReference>
<dbReference type="EMBL" id="JMKJ01000432">
    <property type="protein sequence ID" value="KGG51003.1"/>
    <property type="molecule type" value="Genomic_DNA"/>
</dbReference>
<proteinExistence type="predicted"/>
<dbReference type="HOGENOM" id="CLU_134548_0_0_1"/>
<dbReference type="GeneID" id="25258221"/>
<protein>
    <submittedName>
        <fullName evidence="3">Uncharacterized protein</fullName>
    </submittedName>
</protein>
<evidence type="ECO:0000256" key="1">
    <source>
        <dbReference type="SAM" id="MobiDB-lite"/>
    </source>
</evidence>
<evidence type="ECO:0000256" key="2">
    <source>
        <dbReference type="SAM" id="SignalP"/>
    </source>
</evidence>
<name>A0A098VPQ2_9MICR</name>
<reference evidence="3 5" key="1">
    <citation type="submission" date="2014-04" db="EMBL/GenBank/DDBJ databases">
        <title>A new species of microsporidia sheds light on the evolution of extreme parasitism.</title>
        <authorList>
            <person name="Haag K.L."/>
            <person name="James T.Y."/>
            <person name="Larsson R."/>
            <person name="Schaer T.M."/>
            <person name="Refardt D."/>
            <person name="Pombert J.-F."/>
            <person name="Ebert D."/>
        </authorList>
    </citation>
    <scope>NUCLEOTIDE SEQUENCE [LARGE SCALE GENOMIC DNA]</scope>
    <source>
        <strain evidence="3 5">UGP3</strain>
        <tissue evidence="3">Spores</tissue>
    </source>
</reference>
<dbReference type="EMBL" id="JMKJ01000031">
    <property type="protein sequence ID" value="KGG52887.1"/>
    <property type="molecule type" value="Genomic_DNA"/>
</dbReference>